<gene>
    <name evidence="9" type="ORF">E6K81_05645</name>
</gene>
<evidence type="ECO:0000256" key="1">
    <source>
        <dbReference type="ARBA" id="ARBA00004651"/>
    </source>
</evidence>
<reference evidence="9 10" key="1">
    <citation type="journal article" date="2019" name="Nat. Microbiol.">
        <title>Mediterranean grassland soil C-N compound turnover is dependent on rainfall and depth, and is mediated by genomically divergent microorganisms.</title>
        <authorList>
            <person name="Diamond S."/>
            <person name="Andeer P.F."/>
            <person name="Li Z."/>
            <person name="Crits-Christoph A."/>
            <person name="Burstein D."/>
            <person name="Anantharaman K."/>
            <person name="Lane K.R."/>
            <person name="Thomas B.C."/>
            <person name="Pan C."/>
            <person name="Northen T.R."/>
            <person name="Banfield J.F."/>
        </authorList>
    </citation>
    <scope>NUCLEOTIDE SEQUENCE [LARGE SCALE GENOMIC DNA]</scope>
    <source>
        <strain evidence="9">WS_11</strain>
    </source>
</reference>
<organism evidence="9 10">
    <name type="scientific">Eiseniibacteriota bacterium</name>
    <dbReference type="NCBI Taxonomy" id="2212470"/>
    <lineage>
        <taxon>Bacteria</taxon>
        <taxon>Candidatus Eiseniibacteriota</taxon>
    </lineage>
</organism>
<feature type="transmembrane region" description="Helical" evidence="8">
    <location>
        <begin position="290"/>
        <end position="306"/>
    </location>
</feature>
<sequence length="515" mass="56741">MQTLYGPMTRVERWALALGLVLAAALMWPLRHYLTDDTFIHLRYASNVAAGRGLVFNVGERVYGCTSPLWVTLLADAIAIGFDGLTAARVIGMAAALASVGLFLQLMRRTVPSPSVRAAATLAWAGHAWMIRWSTSGMETSLATTLTLAGFVAFTEGSRWGARPLRTGALWSLAALARPEAVFLLLLWGVFLLIEADNREGLRRLVLGTLAPVCVYGGWVVFARLYFHTFWPQTLVAKTAGAEGVRDHAENLWRMARIVGATDGVLAAVLVLALLVGARRMWRSPAPSQRLVPWAWLLGLPAFYASRGVPVISRYLVPSLPVLGWLAWRAAERWWAGEQPGPARRRLVAVAAAALTVLVLAQNLVVYRTQVLPHVRTFTPALERSLIAWGRWFDRHTPQDAVIATPDIGAIGYFGRRRVIDLAGLVTPEMVPGLQRESQEDAVAGFYFASFARPDYLVDRAAVGQSLMTRSPYHACLEPLGDTYVPNLGVSKPEPVIYSFYRVDWAVFDSLRARR</sequence>
<feature type="transmembrane region" description="Helical" evidence="8">
    <location>
        <begin position="205"/>
        <end position="227"/>
    </location>
</feature>
<feature type="transmembrane region" description="Helical" evidence="8">
    <location>
        <begin position="140"/>
        <end position="157"/>
    </location>
</feature>
<feature type="transmembrane region" description="Helical" evidence="8">
    <location>
        <begin position="348"/>
        <end position="367"/>
    </location>
</feature>
<dbReference type="AlphaFoldDB" id="A0A538UBN6"/>
<dbReference type="InterPro" id="IPR050297">
    <property type="entry name" value="LipidA_mod_glycosyltrf_83"/>
</dbReference>
<feature type="transmembrane region" description="Helical" evidence="8">
    <location>
        <begin position="88"/>
        <end position="107"/>
    </location>
</feature>
<dbReference type="GO" id="GO:0009103">
    <property type="term" value="P:lipopolysaccharide biosynthetic process"/>
    <property type="evidence" value="ECO:0007669"/>
    <property type="project" value="UniProtKB-ARBA"/>
</dbReference>
<evidence type="ECO:0000256" key="4">
    <source>
        <dbReference type="ARBA" id="ARBA00022679"/>
    </source>
</evidence>
<dbReference type="GO" id="GO:0016763">
    <property type="term" value="F:pentosyltransferase activity"/>
    <property type="evidence" value="ECO:0007669"/>
    <property type="project" value="TreeGrafter"/>
</dbReference>
<keyword evidence="2" id="KW-1003">Cell membrane</keyword>
<evidence type="ECO:0000256" key="2">
    <source>
        <dbReference type="ARBA" id="ARBA00022475"/>
    </source>
</evidence>
<comment type="subcellular location">
    <subcellularLocation>
        <location evidence="1">Cell membrane</location>
        <topology evidence="1">Multi-pass membrane protein</topology>
    </subcellularLocation>
</comment>
<keyword evidence="7 8" id="KW-0472">Membrane</keyword>
<feature type="transmembrane region" description="Helical" evidence="8">
    <location>
        <begin position="169"/>
        <end position="193"/>
    </location>
</feature>
<evidence type="ECO:0000256" key="6">
    <source>
        <dbReference type="ARBA" id="ARBA00022989"/>
    </source>
</evidence>
<dbReference type="Proteomes" id="UP000319771">
    <property type="component" value="Unassembled WGS sequence"/>
</dbReference>
<evidence type="ECO:0000256" key="8">
    <source>
        <dbReference type="SAM" id="Phobius"/>
    </source>
</evidence>
<accession>A0A538UBN6</accession>
<keyword evidence="6 8" id="KW-1133">Transmembrane helix</keyword>
<evidence type="ECO:0008006" key="11">
    <source>
        <dbReference type="Google" id="ProtNLM"/>
    </source>
</evidence>
<evidence type="ECO:0000256" key="7">
    <source>
        <dbReference type="ARBA" id="ARBA00023136"/>
    </source>
</evidence>
<dbReference type="EMBL" id="VBPB01000081">
    <property type="protein sequence ID" value="TMQ73129.1"/>
    <property type="molecule type" value="Genomic_DNA"/>
</dbReference>
<keyword evidence="4" id="KW-0808">Transferase</keyword>
<feature type="transmembrane region" description="Helical" evidence="8">
    <location>
        <begin position="14"/>
        <end position="34"/>
    </location>
</feature>
<evidence type="ECO:0000313" key="10">
    <source>
        <dbReference type="Proteomes" id="UP000319771"/>
    </source>
</evidence>
<dbReference type="PANTHER" id="PTHR33908">
    <property type="entry name" value="MANNOSYLTRANSFERASE YKCB-RELATED"/>
    <property type="match status" value="1"/>
</dbReference>
<evidence type="ECO:0000313" key="9">
    <source>
        <dbReference type="EMBL" id="TMQ73129.1"/>
    </source>
</evidence>
<protein>
    <recommendedName>
        <fullName evidence="11">Glycosyltransferase RgtA/B/C/D-like domain-containing protein</fullName>
    </recommendedName>
</protein>
<evidence type="ECO:0000256" key="5">
    <source>
        <dbReference type="ARBA" id="ARBA00022692"/>
    </source>
</evidence>
<keyword evidence="5 8" id="KW-0812">Transmembrane</keyword>
<feature type="transmembrane region" description="Helical" evidence="8">
    <location>
        <begin position="258"/>
        <end position="278"/>
    </location>
</feature>
<dbReference type="PANTHER" id="PTHR33908:SF11">
    <property type="entry name" value="MEMBRANE PROTEIN"/>
    <property type="match status" value="1"/>
</dbReference>
<proteinExistence type="predicted"/>
<dbReference type="GO" id="GO:0005886">
    <property type="term" value="C:plasma membrane"/>
    <property type="evidence" value="ECO:0007669"/>
    <property type="project" value="UniProtKB-SubCell"/>
</dbReference>
<name>A0A538UBN6_UNCEI</name>
<keyword evidence="3" id="KW-0328">Glycosyltransferase</keyword>
<comment type="caution">
    <text evidence="9">The sequence shown here is derived from an EMBL/GenBank/DDBJ whole genome shotgun (WGS) entry which is preliminary data.</text>
</comment>
<evidence type="ECO:0000256" key="3">
    <source>
        <dbReference type="ARBA" id="ARBA00022676"/>
    </source>
</evidence>